<proteinExistence type="predicted"/>
<dbReference type="InParanoid" id="A0A1H8YUX7"/>
<dbReference type="EMBL" id="FOFB01000001">
    <property type="protein sequence ID" value="SEP55946.1"/>
    <property type="molecule type" value="Genomic_DNA"/>
</dbReference>
<dbReference type="Pfam" id="PF02566">
    <property type="entry name" value="OsmC"/>
    <property type="match status" value="1"/>
</dbReference>
<dbReference type="OrthoDB" id="9804010at2"/>
<gene>
    <name evidence="1" type="ORF">SAMN05444359_10114</name>
</gene>
<dbReference type="PANTHER" id="PTHR34352">
    <property type="entry name" value="PROTEIN YHFA"/>
    <property type="match status" value="1"/>
</dbReference>
<sequence length="139" mass="15384">MTINLHRLDDAFHLQATNEDGLTVETDGSPAIGGHNAGMRPMQLVLSAVGSCSSIDVIMLLKKQRQELKDIRIAVTGTRRDEAPRLFTAIHVDYTLIGDIDEKKAERACRLSMEKMCSVSLMLKAGGIEVSWEYKVLPE</sequence>
<keyword evidence="2" id="KW-1185">Reference proteome</keyword>
<evidence type="ECO:0000313" key="2">
    <source>
        <dbReference type="Proteomes" id="UP000199021"/>
    </source>
</evidence>
<dbReference type="AlphaFoldDB" id="A0A1H8YUX7"/>
<dbReference type="InterPro" id="IPR003718">
    <property type="entry name" value="OsmC/Ohr_fam"/>
</dbReference>
<organism evidence="1 2">
    <name type="scientific">Neolewinella agarilytica</name>
    <dbReference type="NCBI Taxonomy" id="478744"/>
    <lineage>
        <taxon>Bacteria</taxon>
        <taxon>Pseudomonadati</taxon>
        <taxon>Bacteroidota</taxon>
        <taxon>Saprospiria</taxon>
        <taxon>Saprospirales</taxon>
        <taxon>Lewinellaceae</taxon>
        <taxon>Neolewinella</taxon>
    </lineage>
</organism>
<dbReference type="Proteomes" id="UP000199021">
    <property type="component" value="Unassembled WGS sequence"/>
</dbReference>
<dbReference type="InterPro" id="IPR015946">
    <property type="entry name" value="KH_dom-like_a/b"/>
</dbReference>
<dbReference type="RefSeq" id="WP_090164772.1">
    <property type="nucleotide sequence ID" value="NZ_FOFB01000001.1"/>
</dbReference>
<protein>
    <submittedName>
        <fullName evidence="1">Putative redox protein</fullName>
    </submittedName>
</protein>
<evidence type="ECO:0000313" key="1">
    <source>
        <dbReference type="EMBL" id="SEP55946.1"/>
    </source>
</evidence>
<dbReference type="InterPro" id="IPR036102">
    <property type="entry name" value="OsmC/Ohrsf"/>
</dbReference>
<accession>A0A1H8YUX7</accession>
<name>A0A1H8YUX7_9BACT</name>
<reference evidence="2" key="1">
    <citation type="submission" date="2016-10" db="EMBL/GenBank/DDBJ databases">
        <authorList>
            <person name="Varghese N."/>
            <person name="Submissions S."/>
        </authorList>
    </citation>
    <scope>NUCLEOTIDE SEQUENCE [LARGE SCALE GENOMIC DNA]</scope>
    <source>
        <strain evidence="2">DSM 24740</strain>
    </source>
</reference>
<dbReference type="Gene3D" id="3.30.300.20">
    <property type="match status" value="1"/>
</dbReference>
<dbReference type="SUPFAM" id="SSF82784">
    <property type="entry name" value="OsmC-like"/>
    <property type="match status" value="1"/>
</dbReference>
<dbReference type="PANTHER" id="PTHR34352:SF1">
    <property type="entry name" value="PROTEIN YHFA"/>
    <property type="match status" value="1"/>
</dbReference>
<dbReference type="STRING" id="478744.SAMN05444359_10114"/>